<dbReference type="GO" id="GO:0003677">
    <property type="term" value="F:DNA binding"/>
    <property type="evidence" value="ECO:0007669"/>
    <property type="project" value="UniProtKB-KW"/>
</dbReference>
<dbReference type="Proteomes" id="UP000564885">
    <property type="component" value="Unassembled WGS sequence"/>
</dbReference>
<comment type="caution">
    <text evidence="5">The sequence shown here is derived from an EMBL/GenBank/DDBJ whole genome shotgun (WGS) entry which is preliminary data.</text>
</comment>
<dbReference type="PANTHER" id="PTHR30461">
    <property type="entry name" value="DNA-INVERTASE FROM LAMBDOID PROPHAGE"/>
    <property type="match status" value="1"/>
</dbReference>
<evidence type="ECO:0000256" key="2">
    <source>
        <dbReference type="ARBA" id="ARBA00023172"/>
    </source>
</evidence>
<evidence type="ECO:0000259" key="4">
    <source>
        <dbReference type="PROSITE" id="PS51737"/>
    </source>
</evidence>
<dbReference type="Pfam" id="PF00239">
    <property type="entry name" value="Resolvase"/>
    <property type="match status" value="1"/>
</dbReference>
<dbReference type="PANTHER" id="PTHR30461:SF2">
    <property type="entry name" value="SERINE RECOMBINASE PINE-RELATED"/>
    <property type="match status" value="1"/>
</dbReference>
<keyword evidence="1" id="KW-0238">DNA-binding</keyword>
<dbReference type="InterPro" id="IPR050639">
    <property type="entry name" value="SSR_resolvase"/>
</dbReference>
<feature type="domain" description="Recombinase" evidence="4">
    <location>
        <begin position="158"/>
        <end position="246"/>
    </location>
</feature>
<dbReference type="PROSITE" id="PS51737">
    <property type="entry name" value="RECOMBINASE_DNA_BIND"/>
    <property type="match status" value="1"/>
</dbReference>
<dbReference type="AlphaFoldDB" id="A0A849ILX6"/>
<evidence type="ECO:0000256" key="1">
    <source>
        <dbReference type="ARBA" id="ARBA00023125"/>
    </source>
</evidence>
<gene>
    <name evidence="5" type="ORF">HJG44_21560</name>
</gene>
<keyword evidence="2" id="KW-0233">DNA recombination</keyword>
<accession>A0A849ILX6</accession>
<feature type="region of interest" description="Disordered" evidence="3">
    <location>
        <begin position="226"/>
        <end position="246"/>
    </location>
</feature>
<evidence type="ECO:0000256" key="3">
    <source>
        <dbReference type="SAM" id="MobiDB-lite"/>
    </source>
</evidence>
<feature type="compositionally biased region" description="Polar residues" evidence="3">
    <location>
        <begin position="234"/>
        <end position="246"/>
    </location>
</feature>
<proteinExistence type="predicted"/>
<protein>
    <submittedName>
        <fullName evidence="5">Recombinase family protein</fullName>
    </submittedName>
</protein>
<organism evidence="5 6">
    <name type="scientific">Enterovirga aerilata</name>
    <dbReference type="NCBI Taxonomy" id="2730920"/>
    <lineage>
        <taxon>Bacteria</taxon>
        <taxon>Pseudomonadati</taxon>
        <taxon>Pseudomonadota</taxon>
        <taxon>Alphaproteobacteria</taxon>
        <taxon>Hyphomicrobiales</taxon>
        <taxon>Methylobacteriaceae</taxon>
        <taxon>Enterovirga</taxon>
    </lineage>
</organism>
<sequence>MRVYGYLLAYFPADGRGSDLVERQRGEVFRYADRSGLRLAEVLVEAPRRGTLPLASRDQGRRLLRSLSPGDAVITPGLDSMFPSARDALATVAALKADSVGLHMIELGCDVCREPNSRLVLGLLTALARAERSLEAEENRALKRHLASQGPHRGGPVPFGFDVVKGGLVPKPDEHEVLRRMIGLRNQGLGYGRIAQEVGLPESRVRAIFDRSDRLLGANPLRAQRLRDRRASPRSPSLSCSVNQAG</sequence>
<dbReference type="InterPro" id="IPR036162">
    <property type="entry name" value="Resolvase-like_N_sf"/>
</dbReference>
<dbReference type="InterPro" id="IPR006119">
    <property type="entry name" value="Resolv_N"/>
</dbReference>
<dbReference type="EMBL" id="JABEPP010000007">
    <property type="protein sequence ID" value="NNM74953.1"/>
    <property type="molecule type" value="Genomic_DNA"/>
</dbReference>
<dbReference type="Gene3D" id="3.40.50.1390">
    <property type="entry name" value="Resolvase, N-terminal catalytic domain"/>
    <property type="match status" value="1"/>
</dbReference>
<evidence type="ECO:0000313" key="5">
    <source>
        <dbReference type="EMBL" id="NNM74953.1"/>
    </source>
</evidence>
<dbReference type="Gene3D" id="3.90.1750.20">
    <property type="entry name" value="Putative Large Serine Recombinase, Chain B, Domain 2"/>
    <property type="match status" value="1"/>
</dbReference>
<dbReference type="InterPro" id="IPR011109">
    <property type="entry name" value="DNA_bind_recombinase_dom"/>
</dbReference>
<evidence type="ECO:0000313" key="6">
    <source>
        <dbReference type="Proteomes" id="UP000564885"/>
    </source>
</evidence>
<dbReference type="SMART" id="SM00857">
    <property type="entry name" value="Resolvase"/>
    <property type="match status" value="1"/>
</dbReference>
<dbReference type="InterPro" id="IPR038109">
    <property type="entry name" value="DNA_bind_recomb_sf"/>
</dbReference>
<reference evidence="5 6" key="1">
    <citation type="submission" date="2020-04" db="EMBL/GenBank/DDBJ databases">
        <title>Enterovirga sp. isolate from soil.</title>
        <authorList>
            <person name="Chea S."/>
            <person name="Kim D.-U."/>
        </authorList>
    </citation>
    <scope>NUCLEOTIDE SEQUENCE [LARGE SCALE GENOMIC DNA]</scope>
    <source>
        <strain evidence="5 6">DB1703</strain>
    </source>
</reference>
<keyword evidence="6" id="KW-1185">Reference proteome</keyword>
<dbReference type="GO" id="GO:0000150">
    <property type="term" value="F:DNA strand exchange activity"/>
    <property type="evidence" value="ECO:0007669"/>
    <property type="project" value="InterPro"/>
</dbReference>
<dbReference type="SUPFAM" id="SSF53041">
    <property type="entry name" value="Resolvase-like"/>
    <property type="match status" value="1"/>
</dbReference>
<dbReference type="RefSeq" id="WP_171220464.1">
    <property type="nucleotide sequence ID" value="NZ_JABEPP010000007.1"/>
</dbReference>
<name>A0A849ILX6_9HYPH</name>